<reference evidence="2 3" key="1">
    <citation type="submission" date="2015-11" db="EMBL/GenBank/DDBJ databases">
        <title>Genomic analysis of 38 Legionella species identifies large and diverse effector repertoires.</title>
        <authorList>
            <person name="Burstein D."/>
            <person name="Amaro F."/>
            <person name="Zusman T."/>
            <person name="Lifshitz Z."/>
            <person name="Cohen O."/>
            <person name="Gilbert J.A."/>
            <person name="Pupko T."/>
            <person name="Shuman H.A."/>
            <person name="Segal G."/>
        </authorList>
    </citation>
    <scope>NUCLEOTIDE SEQUENCE [LARGE SCALE GENOMIC DNA]</scope>
    <source>
        <strain evidence="2 3">ATCC 49506</strain>
    </source>
</reference>
<dbReference type="PATRIC" id="fig|45070.6.peg.2341"/>
<dbReference type="OrthoDB" id="5650882at2"/>
<dbReference type="STRING" id="45070.Lnau_2217"/>
<keyword evidence="1" id="KW-0472">Membrane</keyword>
<evidence type="ECO:0000313" key="2">
    <source>
        <dbReference type="EMBL" id="KTD33740.1"/>
    </source>
</evidence>
<sequence length="513" mass="55398">MNVNLGNADAGVGVAFSVITDFLRELTRIGRLPSRLEFDRDLGGQPSHVIVLFDPFEFEMITQGSDSPRSILHILGTIEIRPASDPNATPLTIPLDAAVKLTVILVAADPVVEIGFRYDGVDGTPSPAEIATDLDNFMNSAAIQDVFSNTHLPLPKSLVQGLNTTRFIDSDTRPDDSEWNVALTLTPAGTDSVDAFAISASPPGVDPTLIITESYVAPRTGLAIAYNRNFLDMVLERGAASKIGQVIDSAKVKSLAMSMADNGIQIIGHVVREIDTPVIDVAPDVDIDFNGVAIPQLVRGTTGMTMDTSGIFVDVDDSDEIFYGALRWVITVGASALLFTGVGSLTALGIFLWISLVQKVWNAGAELDNAPNILRESLGTGLGAQLSLLADSLDDVTPAGELTVDGTPDSALVVEGNMVLFAQVIITSMMARMRSAEYCRHLRRFVIFELDDTRRFRAQELARLMKAGKIVVSGFHHVNGKYVRSDHDNLVANNLLKKFKSNETKEVVVNNRH</sequence>
<protein>
    <submittedName>
        <fullName evidence="2">Uncharacterized protein</fullName>
    </submittedName>
</protein>
<keyword evidence="3" id="KW-1185">Reference proteome</keyword>
<comment type="caution">
    <text evidence="2">The sequence shown here is derived from an EMBL/GenBank/DDBJ whole genome shotgun (WGS) entry which is preliminary data.</text>
</comment>
<organism evidence="2 3">
    <name type="scientific">Legionella nautarum</name>
    <dbReference type="NCBI Taxonomy" id="45070"/>
    <lineage>
        <taxon>Bacteria</taxon>
        <taxon>Pseudomonadati</taxon>
        <taxon>Pseudomonadota</taxon>
        <taxon>Gammaproteobacteria</taxon>
        <taxon>Legionellales</taxon>
        <taxon>Legionellaceae</taxon>
        <taxon>Legionella</taxon>
    </lineage>
</organism>
<keyword evidence="1" id="KW-1133">Transmembrane helix</keyword>
<accession>A0A0W0WN41</accession>
<keyword evidence="1" id="KW-0812">Transmembrane</keyword>
<evidence type="ECO:0000256" key="1">
    <source>
        <dbReference type="SAM" id="Phobius"/>
    </source>
</evidence>
<proteinExistence type="predicted"/>
<evidence type="ECO:0000313" key="3">
    <source>
        <dbReference type="Proteomes" id="UP000054725"/>
    </source>
</evidence>
<feature type="transmembrane region" description="Helical" evidence="1">
    <location>
        <begin position="328"/>
        <end position="354"/>
    </location>
</feature>
<dbReference type="EMBL" id="LNYO01000022">
    <property type="protein sequence ID" value="KTD33740.1"/>
    <property type="molecule type" value="Genomic_DNA"/>
</dbReference>
<gene>
    <name evidence="2" type="ORF">Lnau_2217</name>
</gene>
<dbReference type="Proteomes" id="UP000054725">
    <property type="component" value="Unassembled WGS sequence"/>
</dbReference>
<dbReference type="RefSeq" id="WP_058505222.1">
    <property type="nucleotide sequence ID" value="NZ_CAAAIF010000007.1"/>
</dbReference>
<dbReference type="AlphaFoldDB" id="A0A0W0WN41"/>
<name>A0A0W0WN41_9GAMM</name>